<evidence type="ECO:0000313" key="7">
    <source>
        <dbReference type="EMBL" id="CAD0199677.1"/>
    </source>
</evidence>
<proteinExistence type="predicted"/>
<evidence type="ECO:0000256" key="5">
    <source>
        <dbReference type="ARBA" id="ARBA00025466"/>
    </source>
</evidence>
<dbReference type="InterPro" id="IPR028002">
    <property type="entry name" value="Myb_DNA-bind_5"/>
</dbReference>
<feature type="domain" description="Myb/SANT-like DNA-binding" evidence="6">
    <location>
        <begin position="11"/>
        <end position="81"/>
    </location>
</feature>
<evidence type="ECO:0000313" key="8">
    <source>
        <dbReference type="Proteomes" id="UP001154114"/>
    </source>
</evidence>
<comment type="function">
    <text evidence="5">Involved in transvection phenomena (= synapsis-dependent gene expression), where the synaptic pairing of chromosomes carrying genes with which zeste interacts influences the expression of these genes. Zeste binds to DNA and stimulates transcription from a nearby promoter.</text>
</comment>
<comment type="subunit">
    <text evidence="1">Self-associates forming complexes of several hundred monomers.</text>
</comment>
<dbReference type="Proteomes" id="UP001154114">
    <property type="component" value="Chromosome 11"/>
</dbReference>
<dbReference type="EMBL" id="LR824014">
    <property type="protein sequence ID" value="CAD0199677.1"/>
    <property type="molecule type" value="Genomic_DNA"/>
</dbReference>
<keyword evidence="4" id="KW-0804">Transcription</keyword>
<name>A0A9N8PYL8_CHRIL</name>
<dbReference type="OrthoDB" id="7464868at2759"/>
<dbReference type="AlphaFoldDB" id="A0A9N8PYL8"/>
<evidence type="ECO:0000256" key="1">
    <source>
        <dbReference type="ARBA" id="ARBA00011764"/>
    </source>
</evidence>
<accession>A0A9N8PYL8</accession>
<dbReference type="SUPFAM" id="SSF58104">
    <property type="entry name" value="Methyl-accepting chemotaxis protein (MCP) signaling domain"/>
    <property type="match status" value="1"/>
</dbReference>
<keyword evidence="3" id="KW-0805">Transcription regulation</keyword>
<dbReference type="Gene3D" id="1.10.287.950">
    <property type="entry name" value="Methyl-accepting chemotaxis protein"/>
    <property type="match status" value="1"/>
</dbReference>
<evidence type="ECO:0000259" key="6">
    <source>
        <dbReference type="Pfam" id="PF13873"/>
    </source>
</evidence>
<protein>
    <recommendedName>
        <fullName evidence="2">Regulatory protein zeste</fullName>
    </recommendedName>
</protein>
<sequence length="249" mass="28108">MTDRAIASRPSMEQVMAIVDFMEKHPALALGQLRGLEGRDESKRLWFQLTRLVNNLSGPTRPMKSWIKYWADKKSTVRAKVISCGDGNSNNLCSNIEKKIWDLFLSNDSGSKPVTKRRKEVKKESSYIEETYYKDDGIEDSHMEPDPDPASQMAFEEQAMDVEQRQNDIMERLVKVMSEQAAALSQLAHASHVSAQAMDRMADASQIQSRAIDRLASTFETISAATHDVRNALVDIDCTMKRLYSTSPT</sequence>
<evidence type="ECO:0000256" key="2">
    <source>
        <dbReference type="ARBA" id="ARBA00016807"/>
    </source>
</evidence>
<keyword evidence="8" id="KW-1185">Reference proteome</keyword>
<evidence type="ECO:0000256" key="4">
    <source>
        <dbReference type="ARBA" id="ARBA00023163"/>
    </source>
</evidence>
<dbReference type="Pfam" id="PF13873">
    <property type="entry name" value="Myb_DNA-bind_5"/>
    <property type="match status" value="1"/>
</dbReference>
<reference evidence="7" key="1">
    <citation type="submission" date="2021-12" db="EMBL/GenBank/DDBJ databases">
        <authorList>
            <person name="King R."/>
        </authorList>
    </citation>
    <scope>NUCLEOTIDE SEQUENCE</scope>
</reference>
<gene>
    <name evidence="7" type="ORF">CINC_LOCUS1370</name>
</gene>
<organism evidence="7 8">
    <name type="scientific">Chrysodeixis includens</name>
    <name type="common">Soybean looper</name>
    <name type="synonym">Pseudoplusia includens</name>
    <dbReference type="NCBI Taxonomy" id="689277"/>
    <lineage>
        <taxon>Eukaryota</taxon>
        <taxon>Metazoa</taxon>
        <taxon>Ecdysozoa</taxon>
        <taxon>Arthropoda</taxon>
        <taxon>Hexapoda</taxon>
        <taxon>Insecta</taxon>
        <taxon>Pterygota</taxon>
        <taxon>Neoptera</taxon>
        <taxon>Endopterygota</taxon>
        <taxon>Lepidoptera</taxon>
        <taxon>Glossata</taxon>
        <taxon>Ditrysia</taxon>
        <taxon>Noctuoidea</taxon>
        <taxon>Noctuidae</taxon>
        <taxon>Plusiinae</taxon>
        <taxon>Chrysodeixis</taxon>
    </lineage>
</organism>
<evidence type="ECO:0000256" key="3">
    <source>
        <dbReference type="ARBA" id="ARBA00023015"/>
    </source>
</evidence>